<evidence type="ECO:0000256" key="5">
    <source>
        <dbReference type="ARBA" id="ARBA00022670"/>
    </source>
</evidence>
<dbReference type="PIRSF" id="PIRSF006404">
    <property type="entry name" value="UCP006404_Pept_M50_CBS"/>
    <property type="match status" value="1"/>
</dbReference>
<dbReference type="CDD" id="cd06164">
    <property type="entry name" value="S2P-M50_SpoIVFB_CBS"/>
    <property type="match status" value="1"/>
</dbReference>
<accession>A0A644YWL2</accession>
<proteinExistence type="inferred from homology"/>
<dbReference type="GO" id="GO:0005886">
    <property type="term" value="C:plasma membrane"/>
    <property type="evidence" value="ECO:0007669"/>
    <property type="project" value="UniProtKB-SubCell"/>
</dbReference>
<dbReference type="EMBL" id="VSSQ01006527">
    <property type="protein sequence ID" value="MPM33000.1"/>
    <property type="molecule type" value="Genomic_DNA"/>
</dbReference>
<dbReference type="GO" id="GO:0046872">
    <property type="term" value="F:metal ion binding"/>
    <property type="evidence" value="ECO:0007669"/>
    <property type="project" value="UniProtKB-KW"/>
</dbReference>
<keyword evidence="5 17" id="KW-0645">Protease</keyword>
<sequence length="379" mass="41622">MRDLFSERLKGGTYFVKSALKIGSVLGIPIRLHITFLLILPIFAYIFAINPYPYGFQGVEPTATKYVLSALTAILLFASILLHELAHSYLAKRYGVNIESITLFLFGGVSSMEEIPRDPGQEAKMAFAGPFTSLVIGSVCLLVYSNIIAPNPALSGNPVYLVIWILGAMNLVLGIFNLLPAFPMDGGRVLRAFYARRMSYVKATQSAAAVGKFFAILMAIFGIFTGSLWFPLIALFIYVGASEEERSTQASVTLENILVKDIMTKNVVSVPPSMNVEDLVHFMFEKKHMGYPVMEGSNLKGIVTFTDVQRVPTLDRPVMRVSDIMTKEIISVPSNAQAGDALKLITSRNIGRVLVIDNGSLVGVLSRTDLVRILKLRSE</sequence>
<dbReference type="PANTHER" id="PTHR39188:SF3">
    <property type="entry name" value="STAGE IV SPORULATION PROTEIN FB"/>
    <property type="match status" value="1"/>
</dbReference>
<dbReference type="GO" id="GO:0006508">
    <property type="term" value="P:proteolysis"/>
    <property type="evidence" value="ECO:0007669"/>
    <property type="project" value="UniProtKB-KW"/>
</dbReference>
<dbReference type="Pfam" id="PF00571">
    <property type="entry name" value="CBS"/>
    <property type="match status" value="2"/>
</dbReference>
<keyword evidence="7" id="KW-0479">Metal-binding</keyword>
<feature type="transmembrane region" description="Helical" evidence="15">
    <location>
        <begin position="127"/>
        <end position="147"/>
    </location>
</feature>
<evidence type="ECO:0000256" key="6">
    <source>
        <dbReference type="ARBA" id="ARBA00022692"/>
    </source>
</evidence>
<evidence type="ECO:0000256" key="10">
    <source>
        <dbReference type="ARBA" id="ARBA00022833"/>
    </source>
</evidence>
<dbReference type="InterPro" id="IPR008915">
    <property type="entry name" value="Peptidase_M50"/>
</dbReference>
<evidence type="ECO:0000256" key="3">
    <source>
        <dbReference type="ARBA" id="ARBA00007931"/>
    </source>
</evidence>
<evidence type="ECO:0000256" key="2">
    <source>
        <dbReference type="ARBA" id="ARBA00004651"/>
    </source>
</evidence>
<evidence type="ECO:0000313" key="17">
    <source>
        <dbReference type="EMBL" id="MPM33000.1"/>
    </source>
</evidence>
<keyword evidence="6 15" id="KW-0812">Transmembrane</keyword>
<name>A0A644YWL2_9ZZZZ</name>
<feature type="transmembrane region" description="Helical" evidence="15">
    <location>
        <begin position="66"/>
        <end position="82"/>
    </location>
</feature>
<dbReference type="Pfam" id="PF02163">
    <property type="entry name" value="Peptidase_M50"/>
    <property type="match status" value="1"/>
</dbReference>
<dbReference type="InterPro" id="IPR000644">
    <property type="entry name" value="CBS_dom"/>
</dbReference>
<evidence type="ECO:0000256" key="13">
    <source>
        <dbReference type="ARBA" id="ARBA00023122"/>
    </source>
</evidence>
<evidence type="ECO:0000256" key="4">
    <source>
        <dbReference type="ARBA" id="ARBA00022475"/>
    </source>
</evidence>
<keyword evidence="14 15" id="KW-0472">Membrane</keyword>
<dbReference type="InterPro" id="IPR046342">
    <property type="entry name" value="CBS_dom_sf"/>
</dbReference>
<evidence type="ECO:0000256" key="7">
    <source>
        <dbReference type="ARBA" id="ARBA00022723"/>
    </source>
</evidence>
<dbReference type="SMART" id="SM00116">
    <property type="entry name" value="CBS"/>
    <property type="match status" value="2"/>
</dbReference>
<evidence type="ECO:0000256" key="9">
    <source>
        <dbReference type="ARBA" id="ARBA00022801"/>
    </source>
</evidence>
<keyword evidence="4" id="KW-1003">Cell membrane</keyword>
<keyword evidence="12 17" id="KW-0482">Metalloprotease</keyword>
<dbReference type="GO" id="GO:0008237">
    <property type="term" value="F:metallopeptidase activity"/>
    <property type="evidence" value="ECO:0007669"/>
    <property type="project" value="UniProtKB-KW"/>
</dbReference>
<comment type="cofactor">
    <cofactor evidence="1">
        <name>Zn(2+)</name>
        <dbReference type="ChEBI" id="CHEBI:29105"/>
    </cofactor>
</comment>
<evidence type="ECO:0000256" key="1">
    <source>
        <dbReference type="ARBA" id="ARBA00001947"/>
    </source>
</evidence>
<evidence type="ECO:0000256" key="8">
    <source>
        <dbReference type="ARBA" id="ARBA00022737"/>
    </source>
</evidence>
<comment type="similarity">
    <text evidence="3">Belongs to the peptidase M50B family.</text>
</comment>
<keyword evidence="9" id="KW-0378">Hydrolase</keyword>
<reference evidence="17" key="1">
    <citation type="submission" date="2019-08" db="EMBL/GenBank/DDBJ databases">
        <authorList>
            <person name="Kucharzyk K."/>
            <person name="Murdoch R.W."/>
            <person name="Higgins S."/>
            <person name="Loffler F."/>
        </authorList>
    </citation>
    <scope>NUCLEOTIDE SEQUENCE</scope>
</reference>
<feature type="domain" description="CBS" evidence="16">
    <location>
        <begin position="325"/>
        <end position="379"/>
    </location>
</feature>
<comment type="subcellular location">
    <subcellularLocation>
        <location evidence="2">Cell membrane</location>
        <topology evidence="2">Multi-pass membrane protein</topology>
    </subcellularLocation>
</comment>
<evidence type="ECO:0000256" key="11">
    <source>
        <dbReference type="ARBA" id="ARBA00022989"/>
    </source>
</evidence>
<dbReference type="PANTHER" id="PTHR39188">
    <property type="entry name" value="MEMBRANE-ASSOCIATED ZINC METALLOPROTEASE M50B"/>
    <property type="match status" value="1"/>
</dbReference>
<evidence type="ECO:0000256" key="14">
    <source>
        <dbReference type="ARBA" id="ARBA00023136"/>
    </source>
</evidence>
<dbReference type="PROSITE" id="PS51371">
    <property type="entry name" value="CBS"/>
    <property type="match status" value="2"/>
</dbReference>
<dbReference type="AlphaFoldDB" id="A0A644YWL2"/>
<keyword evidence="11 15" id="KW-1133">Transmembrane helix</keyword>
<organism evidence="17">
    <name type="scientific">bioreactor metagenome</name>
    <dbReference type="NCBI Taxonomy" id="1076179"/>
    <lineage>
        <taxon>unclassified sequences</taxon>
        <taxon>metagenomes</taxon>
        <taxon>ecological metagenomes</taxon>
    </lineage>
</organism>
<dbReference type="InterPro" id="IPR016483">
    <property type="entry name" value="UCP006404_Pept_M50_CBS"/>
</dbReference>
<keyword evidence="8" id="KW-0677">Repeat</keyword>
<dbReference type="CDD" id="cd04801">
    <property type="entry name" value="CBS_pair_peptidase_M50"/>
    <property type="match status" value="1"/>
</dbReference>
<dbReference type="SUPFAM" id="SSF54631">
    <property type="entry name" value="CBS-domain pair"/>
    <property type="match status" value="1"/>
</dbReference>
<comment type="caution">
    <text evidence="17">The sequence shown here is derived from an EMBL/GenBank/DDBJ whole genome shotgun (WGS) entry which is preliminary data.</text>
</comment>
<keyword evidence="13" id="KW-0129">CBS domain</keyword>
<protein>
    <submittedName>
        <fullName evidence="17">Putative zinc metalloprotease Rip3</fullName>
    </submittedName>
</protein>
<dbReference type="Gene3D" id="3.10.580.10">
    <property type="entry name" value="CBS-domain"/>
    <property type="match status" value="2"/>
</dbReference>
<feature type="transmembrane region" description="Helical" evidence="15">
    <location>
        <begin position="34"/>
        <end position="54"/>
    </location>
</feature>
<keyword evidence="10" id="KW-0862">Zinc</keyword>
<gene>
    <name evidence="17" type="primary">rip3_3</name>
    <name evidence="17" type="ORF">SDC9_79567</name>
</gene>
<feature type="transmembrane region" description="Helical" evidence="15">
    <location>
        <begin position="213"/>
        <end position="239"/>
    </location>
</feature>
<evidence type="ECO:0000259" key="16">
    <source>
        <dbReference type="PROSITE" id="PS51371"/>
    </source>
</evidence>
<evidence type="ECO:0000256" key="12">
    <source>
        <dbReference type="ARBA" id="ARBA00023049"/>
    </source>
</evidence>
<feature type="transmembrane region" description="Helical" evidence="15">
    <location>
        <begin position="159"/>
        <end position="179"/>
    </location>
</feature>
<feature type="domain" description="CBS" evidence="16">
    <location>
        <begin position="263"/>
        <end position="318"/>
    </location>
</feature>
<evidence type="ECO:0000256" key="15">
    <source>
        <dbReference type="SAM" id="Phobius"/>
    </source>
</evidence>